<keyword evidence="1" id="KW-0812">Transmembrane</keyword>
<comment type="caution">
    <text evidence="2">The sequence shown here is derived from an EMBL/GenBank/DDBJ whole genome shotgun (WGS) entry which is preliminary data.</text>
</comment>
<feature type="transmembrane region" description="Helical" evidence="1">
    <location>
        <begin position="250"/>
        <end position="269"/>
    </location>
</feature>
<gene>
    <name evidence="2" type="ORF">AArcSt2_07880</name>
</gene>
<keyword evidence="3" id="KW-1185">Reference proteome</keyword>
<feature type="transmembrane region" description="Helical" evidence="1">
    <location>
        <begin position="57"/>
        <end position="78"/>
    </location>
</feature>
<reference evidence="2" key="1">
    <citation type="journal article" date="2022" name="Syst. Appl. Microbiol.">
        <title>Natronocalculus amylovorans gen. nov., sp. nov., and Natranaeroarchaeum aerophilus sp. nov., dominant culturable amylolytic natronoarchaea from hypersaline soda lakes in southwestern Siberia.</title>
        <authorList>
            <person name="Sorokin D.Y."/>
            <person name="Elcheninov A.G."/>
            <person name="Khizhniak T.V."/>
            <person name="Koenen M."/>
            <person name="Bale N.J."/>
            <person name="Damste J.S.S."/>
            <person name="Kublanov I.V."/>
        </authorList>
    </citation>
    <scope>NUCLEOTIDE SEQUENCE</scope>
    <source>
        <strain evidence="2">AArc-St2</strain>
    </source>
</reference>
<evidence type="ECO:0000256" key="1">
    <source>
        <dbReference type="SAM" id="Phobius"/>
    </source>
</evidence>
<keyword evidence="1" id="KW-1133">Transmembrane helix</keyword>
<dbReference type="Proteomes" id="UP001203207">
    <property type="component" value="Unassembled WGS sequence"/>
</dbReference>
<sequence>MPSNNTPSSVSWTVPTFPRFRLFCASIYDGLKLLFIGFFVFIGTLTIPLALGGVELAVLVVIIYALFLHILVYGIGLYGTSASDRSSLFQTKGIVSLLYTVLPIGSAREFLRSMIAAGGILILLIVMTRYTQLPFMTIFLPLLLLTIPITRGSGGTAHIDLDRAEFKRTFDRQGRFHDGPQTLTLRGLKRYQAVSIGSVTAIWISGGQAGLSGPGVILLPTRKREAVVSALETLQSKQPTRSQTDTRIKIAGVLIAFVSVAVPIGMYLTGADRDLIGIVGYLSVFGVFVGLLIAAR</sequence>
<feature type="transmembrane region" description="Helical" evidence="1">
    <location>
        <begin position="31"/>
        <end position="51"/>
    </location>
</feature>
<evidence type="ECO:0000313" key="2">
    <source>
        <dbReference type="EMBL" id="MCL9816859.1"/>
    </source>
</evidence>
<reference evidence="2" key="2">
    <citation type="submission" date="2022-02" db="EMBL/GenBank/DDBJ databases">
        <authorList>
            <person name="Elcheninov A.G."/>
            <person name="Sorokin D.Y."/>
            <person name="Kublanov I.V."/>
        </authorList>
    </citation>
    <scope>NUCLEOTIDE SEQUENCE</scope>
    <source>
        <strain evidence="2">AArc-St2</strain>
    </source>
</reference>
<name>A0AAE3FY89_9EURY</name>
<proteinExistence type="predicted"/>
<feature type="transmembrane region" description="Helical" evidence="1">
    <location>
        <begin position="275"/>
        <end position="295"/>
    </location>
</feature>
<feature type="transmembrane region" description="Helical" evidence="1">
    <location>
        <begin position="110"/>
        <end position="127"/>
    </location>
</feature>
<dbReference type="AlphaFoldDB" id="A0AAE3FY89"/>
<evidence type="ECO:0000313" key="3">
    <source>
        <dbReference type="Proteomes" id="UP001203207"/>
    </source>
</evidence>
<dbReference type="EMBL" id="JAKRVX010000002">
    <property type="protein sequence ID" value="MCL9816859.1"/>
    <property type="molecule type" value="Genomic_DNA"/>
</dbReference>
<protein>
    <submittedName>
        <fullName evidence="2">Uncharacterized protein</fullName>
    </submittedName>
</protein>
<accession>A0AAE3FY89</accession>
<keyword evidence="1" id="KW-0472">Membrane</keyword>
<organism evidence="2 3">
    <name type="scientific">Natronocalculus amylovorans</name>
    <dbReference type="NCBI Taxonomy" id="2917812"/>
    <lineage>
        <taxon>Archaea</taxon>
        <taxon>Methanobacteriati</taxon>
        <taxon>Methanobacteriota</taxon>
        <taxon>Stenosarchaea group</taxon>
        <taxon>Halobacteria</taxon>
        <taxon>Halobacteriales</taxon>
        <taxon>Haloferacaceae</taxon>
        <taxon>Natronocalculus</taxon>
    </lineage>
</organism>
<dbReference type="RefSeq" id="WP_250583733.1">
    <property type="nucleotide sequence ID" value="NZ_JAKRVX010000002.1"/>
</dbReference>
<feature type="transmembrane region" description="Helical" evidence="1">
    <location>
        <begin position="133"/>
        <end position="150"/>
    </location>
</feature>